<dbReference type="InterPro" id="IPR032675">
    <property type="entry name" value="LRR_dom_sf"/>
</dbReference>
<keyword evidence="4" id="KW-1185">Reference proteome</keyword>
<keyword evidence="1" id="KW-0175">Coiled coil</keyword>
<evidence type="ECO:0000256" key="2">
    <source>
        <dbReference type="SAM" id="MobiDB-lite"/>
    </source>
</evidence>
<dbReference type="OrthoDB" id="3071729at2759"/>
<dbReference type="EMBL" id="JADNRY010000078">
    <property type="protein sequence ID" value="KAF9067068.1"/>
    <property type="molecule type" value="Genomic_DNA"/>
</dbReference>
<organism evidence="3 4">
    <name type="scientific">Rhodocollybia butyracea</name>
    <dbReference type="NCBI Taxonomy" id="206335"/>
    <lineage>
        <taxon>Eukaryota</taxon>
        <taxon>Fungi</taxon>
        <taxon>Dikarya</taxon>
        <taxon>Basidiomycota</taxon>
        <taxon>Agaricomycotina</taxon>
        <taxon>Agaricomycetes</taxon>
        <taxon>Agaricomycetidae</taxon>
        <taxon>Agaricales</taxon>
        <taxon>Marasmiineae</taxon>
        <taxon>Omphalotaceae</taxon>
        <taxon>Rhodocollybia</taxon>
    </lineage>
</organism>
<dbReference type="AlphaFoldDB" id="A0A9P5U6P6"/>
<evidence type="ECO:0000313" key="3">
    <source>
        <dbReference type="EMBL" id="KAF9067068.1"/>
    </source>
</evidence>
<protein>
    <recommendedName>
        <fullName evidence="5">F-box domain-containing protein</fullName>
    </recommendedName>
</protein>
<dbReference type="Gene3D" id="3.80.10.10">
    <property type="entry name" value="Ribonuclease Inhibitor"/>
    <property type="match status" value="1"/>
</dbReference>
<evidence type="ECO:0000256" key="1">
    <source>
        <dbReference type="SAM" id="Coils"/>
    </source>
</evidence>
<feature type="region of interest" description="Disordered" evidence="2">
    <location>
        <begin position="442"/>
        <end position="475"/>
    </location>
</feature>
<feature type="coiled-coil region" evidence="1">
    <location>
        <begin position="25"/>
        <end position="52"/>
    </location>
</feature>
<evidence type="ECO:0008006" key="5">
    <source>
        <dbReference type="Google" id="ProtNLM"/>
    </source>
</evidence>
<accession>A0A9P5U6P6</accession>
<name>A0A9P5U6P6_9AGAR</name>
<evidence type="ECO:0000313" key="4">
    <source>
        <dbReference type="Proteomes" id="UP000772434"/>
    </source>
</evidence>
<comment type="caution">
    <text evidence="3">The sequence shown here is derived from an EMBL/GenBank/DDBJ whole genome shotgun (WGS) entry which is preliminary data.</text>
</comment>
<dbReference type="Proteomes" id="UP000772434">
    <property type="component" value="Unassembled WGS sequence"/>
</dbReference>
<gene>
    <name evidence="3" type="ORF">BDP27DRAFT_1329470</name>
</gene>
<proteinExistence type="predicted"/>
<reference evidence="3" key="1">
    <citation type="submission" date="2020-11" db="EMBL/GenBank/DDBJ databases">
        <authorList>
            <consortium name="DOE Joint Genome Institute"/>
            <person name="Ahrendt S."/>
            <person name="Riley R."/>
            <person name="Andreopoulos W."/>
            <person name="Labutti K."/>
            <person name="Pangilinan J."/>
            <person name="Ruiz-Duenas F.J."/>
            <person name="Barrasa J.M."/>
            <person name="Sanchez-Garcia M."/>
            <person name="Camarero S."/>
            <person name="Miyauchi S."/>
            <person name="Serrano A."/>
            <person name="Linde D."/>
            <person name="Babiker R."/>
            <person name="Drula E."/>
            <person name="Ayuso-Fernandez I."/>
            <person name="Pacheco R."/>
            <person name="Padilla G."/>
            <person name="Ferreira P."/>
            <person name="Barriuso J."/>
            <person name="Kellner H."/>
            <person name="Castanera R."/>
            <person name="Alfaro M."/>
            <person name="Ramirez L."/>
            <person name="Pisabarro A.G."/>
            <person name="Kuo A."/>
            <person name="Tritt A."/>
            <person name="Lipzen A."/>
            <person name="He G."/>
            <person name="Yan M."/>
            <person name="Ng V."/>
            <person name="Cullen D."/>
            <person name="Martin F."/>
            <person name="Rosso M.-N."/>
            <person name="Henrissat B."/>
            <person name="Hibbett D."/>
            <person name="Martinez A.T."/>
            <person name="Grigoriev I.V."/>
        </authorList>
    </citation>
    <scope>NUCLEOTIDE SEQUENCE</scope>
    <source>
        <strain evidence="3">AH 40177</strain>
    </source>
</reference>
<sequence length="559" mass="63147">MELRVSSIENVQIFRSGYVPSSSEYTRLSKIIKEAEGDMACYNRELNRLERISSMIRRKKKVLETYIRDVRCATAPIRIVPPEILGEIFEYSCCGDTRANQISTHEEEYEEAEVEAGVKGKKHENKRGIFLAAVSLSHVCSRWRRVVTSMPSLWSCINLGMERYTVGAPSLLRLYLRTSKLHPLHLTVTQRTALYVRLLVQNSDRWRSIRLFMPHRHVANAVFVALHKKKHTLPELVSLQIGYDPNFQLNKESTLPVESCPSLRSITLHSFNLNLLCPRPSILTLNLTALSASRIYHLIENSPNVQEIYLRRCFCMPIGSRDNVVPKATSNVQRLTVDYDGGTHIVETALFENLFFPRLACLTLLDSFKTPPYNAEPIIFMLQSSSTSLTRLSIKITLEDDQLLRILHCVPNVTHLQLSEQGNVPMVTEKVLHEMTISESPVVPSNYRTEGPELSVGAGTTDETSVDAGANEQNNEPPLLPYLTDLALDVCPVFTNDILMKFLHSRLNLGKVVSLQGAAKDREVASLKKFNLKRAVGARFDQLRTQLEELGTKGLDVSF</sequence>
<dbReference type="SUPFAM" id="SSF52047">
    <property type="entry name" value="RNI-like"/>
    <property type="match status" value="1"/>
</dbReference>